<name>A0A7W7H369_9ACTN</name>
<accession>A0A7W7H369</accession>
<comment type="caution">
    <text evidence="1">The sequence shown here is derived from an EMBL/GenBank/DDBJ whole genome shotgun (WGS) entry which is preliminary data.</text>
</comment>
<dbReference type="RefSeq" id="WP_185043260.1">
    <property type="nucleotide sequence ID" value="NZ_BAABFG010000005.1"/>
</dbReference>
<proteinExistence type="predicted"/>
<dbReference type="Proteomes" id="UP000546162">
    <property type="component" value="Unassembled WGS sequence"/>
</dbReference>
<organism evidence="1 2">
    <name type="scientific">Actinoplanes octamycinicus</name>
    <dbReference type="NCBI Taxonomy" id="135948"/>
    <lineage>
        <taxon>Bacteria</taxon>
        <taxon>Bacillati</taxon>
        <taxon>Actinomycetota</taxon>
        <taxon>Actinomycetes</taxon>
        <taxon>Micromonosporales</taxon>
        <taxon>Micromonosporaceae</taxon>
        <taxon>Actinoplanes</taxon>
    </lineage>
</organism>
<dbReference type="EMBL" id="JACHNB010000001">
    <property type="protein sequence ID" value="MBB4742964.1"/>
    <property type="molecule type" value="Genomic_DNA"/>
</dbReference>
<reference evidence="1 2" key="1">
    <citation type="submission" date="2020-08" db="EMBL/GenBank/DDBJ databases">
        <title>Sequencing the genomes of 1000 actinobacteria strains.</title>
        <authorList>
            <person name="Klenk H.-P."/>
        </authorList>
    </citation>
    <scope>NUCLEOTIDE SEQUENCE [LARGE SCALE GENOMIC DNA]</scope>
    <source>
        <strain evidence="1 2">DSM 45809</strain>
    </source>
</reference>
<evidence type="ECO:0000313" key="1">
    <source>
        <dbReference type="EMBL" id="MBB4742964.1"/>
    </source>
</evidence>
<keyword evidence="2" id="KW-1185">Reference proteome</keyword>
<gene>
    <name evidence="1" type="ORF">BJY16_006423</name>
</gene>
<protein>
    <submittedName>
        <fullName evidence="1">Uncharacterized protein</fullName>
    </submittedName>
</protein>
<dbReference type="AlphaFoldDB" id="A0A7W7H369"/>
<evidence type="ECO:0000313" key="2">
    <source>
        <dbReference type="Proteomes" id="UP000546162"/>
    </source>
</evidence>
<sequence length="52" mass="5245">MTSTFHRTLSALVVTGALVLTSGGVAAAALSAKPLRAEVAPTEVLAKPLRAE</sequence>